<gene>
    <name evidence="2" type="ORF">HAP48_035075</name>
</gene>
<dbReference type="CDD" id="cd00085">
    <property type="entry name" value="HNHc"/>
    <property type="match status" value="1"/>
</dbReference>
<comment type="caution">
    <text evidence="2">The sequence shown here is derived from an EMBL/GenBank/DDBJ whole genome shotgun (WGS) entry which is preliminary data.</text>
</comment>
<dbReference type="AlphaFoldDB" id="A0A973W6E1"/>
<protein>
    <submittedName>
        <fullName evidence="2">HNH endonuclease</fullName>
    </submittedName>
</protein>
<evidence type="ECO:0000313" key="2">
    <source>
        <dbReference type="EMBL" id="NVI48080.1"/>
    </source>
</evidence>
<keyword evidence="2" id="KW-0255">Endonuclease</keyword>
<dbReference type="InterPro" id="IPR002711">
    <property type="entry name" value="HNH"/>
</dbReference>
<accession>A0A973W6E1</accession>
<dbReference type="InterPro" id="IPR003615">
    <property type="entry name" value="HNH_nuc"/>
</dbReference>
<evidence type="ECO:0000259" key="1">
    <source>
        <dbReference type="SMART" id="SM00507"/>
    </source>
</evidence>
<dbReference type="GO" id="GO:0004519">
    <property type="term" value="F:endonuclease activity"/>
    <property type="evidence" value="ECO:0007669"/>
    <property type="project" value="UniProtKB-KW"/>
</dbReference>
<proteinExistence type="predicted"/>
<dbReference type="SMART" id="SM00507">
    <property type="entry name" value="HNHc"/>
    <property type="match status" value="1"/>
</dbReference>
<name>A0A973W6E1_9BRAD</name>
<dbReference type="Pfam" id="PF01844">
    <property type="entry name" value="HNH"/>
    <property type="match status" value="1"/>
</dbReference>
<dbReference type="RefSeq" id="WP_166214563.1">
    <property type="nucleotide sequence ID" value="NZ_CP088285.1"/>
</dbReference>
<keyword evidence="2" id="KW-0540">Nuclease</keyword>
<reference evidence="2" key="1">
    <citation type="submission" date="2020-06" db="EMBL/GenBank/DDBJ databases">
        <title>Whole Genome Sequence of Bradyrhizobium sp. Strain 1S1.</title>
        <authorList>
            <person name="Bromfield E.S.P."/>
            <person name="Cloutier S."/>
        </authorList>
    </citation>
    <scope>NUCLEOTIDE SEQUENCE [LARGE SCALE GENOMIC DNA]</scope>
    <source>
        <strain evidence="2">1S1</strain>
    </source>
</reference>
<dbReference type="GO" id="GO:0008270">
    <property type="term" value="F:zinc ion binding"/>
    <property type="evidence" value="ECO:0007669"/>
    <property type="project" value="InterPro"/>
</dbReference>
<keyword evidence="2" id="KW-0378">Hydrolase</keyword>
<dbReference type="EMBL" id="JAAOLE020000001">
    <property type="protein sequence ID" value="NVI48080.1"/>
    <property type="molecule type" value="Genomic_DNA"/>
</dbReference>
<feature type="domain" description="HNH nuclease" evidence="1">
    <location>
        <begin position="181"/>
        <end position="239"/>
    </location>
</feature>
<organism evidence="2">
    <name type="scientific">Bradyrhizobium septentrionale</name>
    <dbReference type="NCBI Taxonomy" id="1404411"/>
    <lineage>
        <taxon>Bacteria</taxon>
        <taxon>Pseudomonadati</taxon>
        <taxon>Pseudomonadota</taxon>
        <taxon>Alphaproteobacteria</taxon>
        <taxon>Hyphomicrobiales</taxon>
        <taxon>Nitrobacteraceae</taxon>
        <taxon>Bradyrhizobium</taxon>
    </lineage>
</organism>
<dbReference type="GO" id="GO:0003676">
    <property type="term" value="F:nucleic acid binding"/>
    <property type="evidence" value="ECO:0007669"/>
    <property type="project" value="InterPro"/>
</dbReference>
<sequence>MSVQHDEASRLLPIIVKAAKANQYLTYQDAAELLGRPRDNARAVAQTCDLLDSAAAFAEVPLLALVVVLNADKKINPRAWTTKEVEPGIRDGIIRRSKAHTFTSKDFEAIKKALERLKGHSNKSSWKYLTQFMPSAERRRQLAGMLETALVGDAVNDLDDPGTDDPGSKMVLAKQYARDPKVRAAVKLRAGGRCEYCGEDGFVCENGARYLECHHIIALADDGADRMTNVIALCPGDHRKAHFGKDREKIEAEMIKKVKAAETQRLRRSRSAGLVL</sequence>
<dbReference type="Gene3D" id="1.10.30.50">
    <property type="match status" value="1"/>
</dbReference>